<protein>
    <recommendedName>
        <fullName evidence="4">C2H2-type domain-containing protein</fullName>
    </recommendedName>
</protein>
<dbReference type="Gene3D" id="3.30.160.60">
    <property type="entry name" value="Classic Zinc Finger"/>
    <property type="match status" value="1"/>
</dbReference>
<reference evidence="2" key="1">
    <citation type="journal article" date="2023" name="Insect Mol. Biol.">
        <title>Genome sequencing provides insights into the evolution of gene families encoding plant cell wall-degrading enzymes in longhorned beetles.</title>
        <authorList>
            <person name="Shin N.R."/>
            <person name="Okamura Y."/>
            <person name="Kirsch R."/>
            <person name="Pauchet Y."/>
        </authorList>
    </citation>
    <scope>NUCLEOTIDE SEQUENCE</scope>
    <source>
        <strain evidence="2">AMC_N1</strain>
    </source>
</reference>
<keyword evidence="3" id="KW-1185">Reference proteome</keyword>
<accession>A0AAV8X5X5</accession>
<evidence type="ECO:0000256" key="1">
    <source>
        <dbReference type="SAM" id="MobiDB-lite"/>
    </source>
</evidence>
<proteinExistence type="predicted"/>
<evidence type="ECO:0000313" key="3">
    <source>
        <dbReference type="Proteomes" id="UP001162162"/>
    </source>
</evidence>
<organism evidence="2 3">
    <name type="scientific">Aromia moschata</name>
    <dbReference type="NCBI Taxonomy" id="1265417"/>
    <lineage>
        <taxon>Eukaryota</taxon>
        <taxon>Metazoa</taxon>
        <taxon>Ecdysozoa</taxon>
        <taxon>Arthropoda</taxon>
        <taxon>Hexapoda</taxon>
        <taxon>Insecta</taxon>
        <taxon>Pterygota</taxon>
        <taxon>Neoptera</taxon>
        <taxon>Endopterygota</taxon>
        <taxon>Coleoptera</taxon>
        <taxon>Polyphaga</taxon>
        <taxon>Cucujiformia</taxon>
        <taxon>Chrysomeloidea</taxon>
        <taxon>Cerambycidae</taxon>
        <taxon>Cerambycinae</taxon>
        <taxon>Callichromatini</taxon>
        <taxon>Aromia</taxon>
    </lineage>
</organism>
<dbReference type="AlphaFoldDB" id="A0AAV8X5X5"/>
<feature type="region of interest" description="Disordered" evidence="1">
    <location>
        <begin position="104"/>
        <end position="124"/>
    </location>
</feature>
<dbReference type="SUPFAM" id="SSF57667">
    <property type="entry name" value="beta-beta-alpha zinc fingers"/>
    <property type="match status" value="1"/>
</dbReference>
<evidence type="ECO:0000313" key="2">
    <source>
        <dbReference type="EMBL" id="KAJ8933816.1"/>
    </source>
</evidence>
<dbReference type="EMBL" id="JAPWTK010001156">
    <property type="protein sequence ID" value="KAJ8933816.1"/>
    <property type="molecule type" value="Genomic_DNA"/>
</dbReference>
<feature type="region of interest" description="Disordered" evidence="1">
    <location>
        <begin position="13"/>
        <end position="32"/>
    </location>
</feature>
<sequence>MFVKDCDEHLLADANPDLNQPQEIETNDKDTDIKDIELKEENDVSPSTLINHKRSHGKMEKKIQCEICDLKFYTNWQMKFLMRRHAGKKQFMCEICSKTLKGQEYPHQAQGRDISRRRRTSPVPCVARLSRAS</sequence>
<evidence type="ECO:0008006" key="4">
    <source>
        <dbReference type="Google" id="ProtNLM"/>
    </source>
</evidence>
<name>A0AAV8X5X5_9CUCU</name>
<comment type="caution">
    <text evidence="2">The sequence shown here is derived from an EMBL/GenBank/DDBJ whole genome shotgun (WGS) entry which is preliminary data.</text>
</comment>
<dbReference type="InterPro" id="IPR036236">
    <property type="entry name" value="Znf_C2H2_sf"/>
</dbReference>
<dbReference type="Proteomes" id="UP001162162">
    <property type="component" value="Unassembled WGS sequence"/>
</dbReference>
<gene>
    <name evidence="2" type="ORF">NQ318_004089</name>
</gene>